<dbReference type="RefSeq" id="WP_095371029.1">
    <property type="nucleotide sequence ID" value="NZ_CM126253.1"/>
</dbReference>
<evidence type="ECO:0000313" key="2">
    <source>
        <dbReference type="Proteomes" id="UP000215137"/>
    </source>
</evidence>
<evidence type="ECO:0000313" key="1">
    <source>
        <dbReference type="EMBL" id="ASV67455.1"/>
    </source>
</evidence>
<protein>
    <submittedName>
        <fullName evidence="1">Uncharacterized protein</fullName>
    </submittedName>
</protein>
<organism evidence="1 2">
    <name type="scientific">Cytobacillus kochii</name>
    <dbReference type="NCBI Taxonomy" id="859143"/>
    <lineage>
        <taxon>Bacteria</taxon>
        <taxon>Bacillati</taxon>
        <taxon>Bacillota</taxon>
        <taxon>Bacilli</taxon>
        <taxon>Bacillales</taxon>
        <taxon>Bacillaceae</taxon>
        <taxon>Cytobacillus</taxon>
    </lineage>
</organism>
<dbReference type="Proteomes" id="UP000215137">
    <property type="component" value="Chromosome"/>
</dbReference>
<keyword evidence="2" id="KW-1185">Reference proteome</keyword>
<dbReference type="AlphaFoldDB" id="A0A248TH03"/>
<sequence>MACKDESCFDVCLKLVVNTNNRRAETSVECDDACGGIEFEFENGVIQITLPLVACVETTLKDDLSASAELTSLSLPGYQ</sequence>
<accession>A0A248TH03</accession>
<dbReference type="OrthoDB" id="2931705at2"/>
<dbReference type="EMBL" id="CP022983">
    <property type="protein sequence ID" value="ASV67455.1"/>
    <property type="molecule type" value="Genomic_DNA"/>
</dbReference>
<reference evidence="1 2" key="1">
    <citation type="submission" date="2017-08" db="EMBL/GenBank/DDBJ databases">
        <title>Complete Genome Sequence of Bacillus kochii Oregon-R-modENCODE STRAIN BDGP4, isolated from Drosophila melanogaster gut.</title>
        <authorList>
            <person name="Wan K.H."/>
            <person name="Yu C."/>
            <person name="Park S."/>
            <person name="Hammonds A.S."/>
            <person name="Booth B.W."/>
            <person name="Celniker S.E."/>
        </authorList>
    </citation>
    <scope>NUCLEOTIDE SEQUENCE [LARGE SCALE GENOMIC DNA]</scope>
    <source>
        <strain evidence="1 2">BDGP4</strain>
    </source>
</reference>
<dbReference type="KEGG" id="bko:CKF48_09005"/>
<proteinExistence type="predicted"/>
<gene>
    <name evidence="1" type="ORF">CKF48_09005</name>
</gene>
<name>A0A248TH03_9BACI</name>